<feature type="compositionally biased region" description="Basic and acidic residues" evidence="8">
    <location>
        <begin position="307"/>
        <end position="408"/>
    </location>
</feature>
<evidence type="ECO:0000256" key="5">
    <source>
        <dbReference type="ARBA" id="ARBA00023187"/>
    </source>
</evidence>
<dbReference type="InterPro" id="IPR005037">
    <property type="entry name" value="PRP38"/>
</dbReference>
<proteinExistence type="inferred from homology"/>
<keyword evidence="4 7" id="KW-0747">Spliceosome</keyword>
<comment type="caution">
    <text evidence="9">The sequence shown here is derived from an EMBL/GenBank/DDBJ whole genome shotgun (WGS) entry which is preliminary data.</text>
</comment>
<keyword evidence="5 7" id="KW-0508">mRNA splicing</keyword>
<reference evidence="9 10" key="1">
    <citation type="submission" date="2024-03" db="EMBL/GenBank/DDBJ databases">
        <title>The genome assembly and annotation of the cricket Gryllus longicercus Weissman &amp; Gray.</title>
        <authorList>
            <person name="Szrajer S."/>
            <person name="Gray D."/>
            <person name="Ylla G."/>
        </authorList>
    </citation>
    <scope>NUCLEOTIDE SEQUENCE [LARGE SCALE GENOMIC DNA]</scope>
    <source>
        <strain evidence="9">DAG 2021-001</strain>
        <tissue evidence="9">Whole body minus gut</tissue>
    </source>
</reference>
<comment type="function">
    <text evidence="7">Required for pre-mRNA splicing.</text>
</comment>
<comment type="subcellular location">
    <subcellularLocation>
        <location evidence="1 7">Nucleus</location>
    </subcellularLocation>
</comment>
<dbReference type="EMBL" id="JAZDUA010000021">
    <property type="protein sequence ID" value="KAK7872684.1"/>
    <property type="molecule type" value="Genomic_DNA"/>
</dbReference>
<organism evidence="9 10">
    <name type="scientific">Gryllus longicercus</name>
    <dbReference type="NCBI Taxonomy" id="2509291"/>
    <lineage>
        <taxon>Eukaryota</taxon>
        <taxon>Metazoa</taxon>
        <taxon>Ecdysozoa</taxon>
        <taxon>Arthropoda</taxon>
        <taxon>Hexapoda</taxon>
        <taxon>Insecta</taxon>
        <taxon>Pterygota</taxon>
        <taxon>Neoptera</taxon>
        <taxon>Polyneoptera</taxon>
        <taxon>Orthoptera</taxon>
        <taxon>Ensifera</taxon>
        <taxon>Gryllidea</taxon>
        <taxon>Grylloidea</taxon>
        <taxon>Gryllidae</taxon>
        <taxon>Gryllinae</taxon>
        <taxon>Gryllus</taxon>
    </lineage>
</organism>
<feature type="region of interest" description="Disordered" evidence="8">
    <location>
        <begin position="186"/>
        <end position="408"/>
    </location>
</feature>
<dbReference type="PANTHER" id="PTHR23142">
    <property type="entry name" value="PRE-MRNA-SPLICING FACTOR 38A-RELATED"/>
    <property type="match status" value="1"/>
</dbReference>
<dbReference type="GO" id="GO:0005681">
    <property type="term" value="C:spliceosomal complex"/>
    <property type="evidence" value="ECO:0007669"/>
    <property type="project" value="UniProtKB-KW"/>
</dbReference>
<comment type="similarity">
    <text evidence="2 7">Belongs to the PRP38 family.</text>
</comment>
<evidence type="ECO:0000256" key="6">
    <source>
        <dbReference type="ARBA" id="ARBA00023242"/>
    </source>
</evidence>
<accession>A0AAN9ZGQ9</accession>
<dbReference type="Proteomes" id="UP001378592">
    <property type="component" value="Unassembled WGS sequence"/>
</dbReference>
<gene>
    <name evidence="9" type="ORF">R5R35_002675</name>
</gene>
<keyword evidence="10" id="KW-1185">Reference proteome</keyword>
<evidence type="ECO:0000256" key="7">
    <source>
        <dbReference type="RuleBase" id="RU367025"/>
    </source>
</evidence>
<evidence type="ECO:0000256" key="8">
    <source>
        <dbReference type="SAM" id="MobiDB-lite"/>
    </source>
</evidence>
<evidence type="ECO:0000256" key="2">
    <source>
        <dbReference type="ARBA" id="ARBA00006164"/>
    </source>
</evidence>
<dbReference type="AlphaFoldDB" id="A0AAN9ZGQ9"/>
<feature type="compositionally biased region" description="Basic and acidic residues" evidence="8">
    <location>
        <begin position="253"/>
        <end position="284"/>
    </location>
</feature>
<feature type="compositionally biased region" description="Gly residues" evidence="8">
    <location>
        <begin position="222"/>
        <end position="236"/>
    </location>
</feature>
<dbReference type="GO" id="GO:0000398">
    <property type="term" value="P:mRNA splicing, via spliceosome"/>
    <property type="evidence" value="ECO:0007669"/>
    <property type="project" value="UniProtKB-UniRule"/>
</dbReference>
<evidence type="ECO:0000256" key="4">
    <source>
        <dbReference type="ARBA" id="ARBA00022728"/>
    </source>
</evidence>
<keyword evidence="3 7" id="KW-0507">mRNA processing</keyword>
<dbReference type="Pfam" id="PF03371">
    <property type="entry name" value="PRP38"/>
    <property type="match status" value="1"/>
</dbReference>
<evidence type="ECO:0000256" key="1">
    <source>
        <dbReference type="ARBA" id="ARBA00004123"/>
    </source>
</evidence>
<feature type="compositionally biased region" description="Basic residues" evidence="8">
    <location>
        <begin position="285"/>
        <end position="300"/>
    </location>
</feature>
<evidence type="ECO:0000256" key="3">
    <source>
        <dbReference type="ARBA" id="ARBA00022664"/>
    </source>
</evidence>
<name>A0AAN9ZGQ9_9ORTH</name>
<keyword evidence="6 7" id="KW-0539">Nucleus</keyword>
<evidence type="ECO:0000313" key="9">
    <source>
        <dbReference type="EMBL" id="KAK7872684.1"/>
    </source>
</evidence>
<protein>
    <recommendedName>
        <fullName evidence="7">Pre-mRNA-splicing factor 38</fullName>
    </recommendedName>
</protein>
<sequence length="408" mass="48181">MANRTVKDAKSVRGTNPQYLVEKIIRSRIYDCKYWKEECFALSAELLVDKAMELRYIGGVYGGNIKPTPFLCLVLKMLQIQPEKDIVVEFIKNEEFKYVRALGALYMRLVGTSLDCYKYLEPLFNDSRKLRRQNRSGSFELVHMDEFIDELLREERMCDIILPRIQKRHVLEENNELEAKVSALEDDLEEGMESSGDEDDAPVKAPEPPPAPVDNHWPTSRSGGGGGGGGGAGGGGGREEKTRRPSPPRRRSPSRDRDRDRARERDRDRRRSRERDRRGTERDVKKARRSRSRDRRHRSKSPIVASGRRDRDRDRDHRTTRDNRDTRDTRDNRDMRDGRDNRDMRDRDRDNRDTRDSRDTRDNRDNRDTRDNRDNRDNRDSRDMRDSRDNRDSDRRRDRDVDRGRARY</sequence>
<evidence type="ECO:0000313" key="10">
    <source>
        <dbReference type="Proteomes" id="UP001378592"/>
    </source>
</evidence>
<feature type="compositionally biased region" description="Acidic residues" evidence="8">
    <location>
        <begin position="186"/>
        <end position="200"/>
    </location>
</feature>